<dbReference type="OrthoDB" id="10540055at2759"/>
<accession>A0A6A6ZJT7</accession>
<proteinExistence type="predicted"/>
<organism evidence="3 4">
    <name type="scientific">Ophiobolus disseminans</name>
    <dbReference type="NCBI Taxonomy" id="1469910"/>
    <lineage>
        <taxon>Eukaryota</taxon>
        <taxon>Fungi</taxon>
        <taxon>Dikarya</taxon>
        <taxon>Ascomycota</taxon>
        <taxon>Pezizomycotina</taxon>
        <taxon>Dothideomycetes</taxon>
        <taxon>Pleosporomycetidae</taxon>
        <taxon>Pleosporales</taxon>
        <taxon>Pleosporineae</taxon>
        <taxon>Phaeosphaeriaceae</taxon>
        <taxon>Ophiobolus</taxon>
    </lineage>
</organism>
<dbReference type="EMBL" id="MU006240">
    <property type="protein sequence ID" value="KAF2820477.1"/>
    <property type="molecule type" value="Genomic_DNA"/>
</dbReference>
<feature type="compositionally biased region" description="Polar residues" evidence="1">
    <location>
        <begin position="205"/>
        <end position="218"/>
    </location>
</feature>
<evidence type="ECO:0000313" key="3">
    <source>
        <dbReference type="EMBL" id="KAF2820477.1"/>
    </source>
</evidence>
<feature type="domain" description="MCM3-like winged helix" evidence="2">
    <location>
        <begin position="229"/>
        <end position="298"/>
    </location>
</feature>
<evidence type="ECO:0000259" key="2">
    <source>
        <dbReference type="Pfam" id="PF23191"/>
    </source>
</evidence>
<keyword evidence="4" id="KW-1185">Reference proteome</keyword>
<dbReference type="Proteomes" id="UP000799424">
    <property type="component" value="Unassembled WGS sequence"/>
</dbReference>
<dbReference type="AlphaFoldDB" id="A0A6A6ZJT7"/>
<dbReference type="InterPro" id="IPR056575">
    <property type="entry name" value="WH_MCM3_C"/>
</dbReference>
<feature type="region of interest" description="Disordered" evidence="1">
    <location>
        <begin position="17"/>
        <end position="38"/>
    </location>
</feature>
<sequence length="309" mass="34160">MTPNLLFENKYGFKVRKRNAPSSAKTQSVPGHPSASSRSCREYAVSISDAVKAVKQKTSRHRQALHALQQSANGLANDARIELAINKAISVKIEGDGTESYPLIIDALPSPLGIPALKNPGKRRGYATMTALEKLMHGFHEIDAAEARQKGVRPVIASAVNKVDDSDGDSVGDREYSNDLEDDSWIEHDDSGVYTWMDDEDASPEVNNRMSRASSRTLSPEPEPSTIQTVSPARLLAFERTFHGIIFGLGHEKIDQVAKTINAWLKGQVPFHNGEVMLALRGMEEKGQLRLHDGKVFLPEAYHLVERRR</sequence>
<evidence type="ECO:0000256" key="1">
    <source>
        <dbReference type="SAM" id="MobiDB-lite"/>
    </source>
</evidence>
<feature type="region of interest" description="Disordered" evidence="1">
    <location>
        <begin position="197"/>
        <end position="228"/>
    </location>
</feature>
<evidence type="ECO:0000313" key="4">
    <source>
        <dbReference type="Proteomes" id="UP000799424"/>
    </source>
</evidence>
<gene>
    <name evidence="3" type="ORF">CC86DRAFT_411779</name>
</gene>
<protein>
    <recommendedName>
        <fullName evidence="2">MCM3-like winged helix domain-containing protein</fullName>
    </recommendedName>
</protein>
<feature type="compositionally biased region" description="Polar residues" evidence="1">
    <location>
        <begin position="20"/>
        <end position="38"/>
    </location>
</feature>
<name>A0A6A6ZJT7_9PLEO</name>
<reference evidence="3" key="1">
    <citation type="journal article" date="2020" name="Stud. Mycol.">
        <title>101 Dothideomycetes genomes: a test case for predicting lifestyles and emergence of pathogens.</title>
        <authorList>
            <person name="Haridas S."/>
            <person name="Albert R."/>
            <person name="Binder M."/>
            <person name="Bloem J."/>
            <person name="Labutti K."/>
            <person name="Salamov A."/>
            <person name="Andreopoulos B."/>
            <person name="Baker S."/>
            <person name="Barry K."/>
            <person name="Bills G."/>
            <person name="Bluhm B."/>
            <person name="Cannon C."/>
            <person name="Castanera R."/>
            <person name="Culley D."/>
            <person name="Daum C."/>
            <person name="Ezra D."/>
            <person name="Gonzalez J."/>
            <person name="Henrissat B."/>
            <person name="Kuo A."/>
            <person name="Liang C."/>
            <person name="Lipzen A."/>
            <person name="Lutzoni F."/>
            <person name="Magnuson J."/>
            <person name="Mondo S."/>
            <person name="Nolan M."/>
            <person name="Ohm R."/>
            <person name="Pangilinan J."/>
            <person name="Park H.-J."/>
            <person name="Ramirez L."/>
            <person name="Alfaro M."/>
            <person name="Sun H."/>
            <person name="Tritt A."/>
            <person name="Yoshinaga Y."/>
            <person name="Zwiers L.-H."/>
            <person name="Turgeon B."/>
            <person name="Goodwin S."/>
            <person name="Spatafora J."/>
            <person name="Crous P."/>
            <person name="Grigoriev I."/>
        </authorList>
    </citation>
    <scope>NUCLEOTIDE SEQUENCE</scope>
    <source>
        <strain evidence="3">CBS 113818</strain>
    </source>
</reference>
<dbReference type="Pfam" id="PF23191">
    <property type="entry name" value="WHD_MCM3_C"/>
    <property type="match status" value="1"/>
</dbReference>